<reference evidence="2 3" key="1">
    <citation type="submission" date="2024-06" db="EMBL/GenBank/DDBJ databases">
        <title>The Natural Products Discovery Center: Release of the First 8490 Sequenced Strains for Exploring Actinobacteria Biosynthetic Diversity.</title>
        <authorList>
            <person name="Kalkreuter E."/>
            <person name="Kautsar S.A."/>
            <person name="Yang D."/>
            <person name="Bader C.D."/>
            <person name="Teijaro C.N."/>
            <person name="Fluegel L."/>
            <person name="Davis C.M."/>
            <person name="Simpson J.R."/>
            <person name="Lauterbach L."/>
            <person name="Steele A.D."/>
            <person name="Gui C."/>
            <person name="Meng S."/>
            <person name="Li G."/>
            <person name="Viehrig K."/>
            <person name="Ye F."/>
            <person name="Su P."/>
            <person name="Kiefer A.F."/>
            <person name="Nichols A."/>
            <person name="Cepeda A.J."/>
            <person name="Yan W."/>
            <person name="Fan B."/>
            <person name="Jiang Y."/>
            <person name="Adhikari A."/>
            <person name="Zheng C.-J."/>
            <person name="Schuster L."/>
            <person name="Cowan T.M."/>
            <person name="Smanski M.J."/>
            <person name="Chevrette M.G."/>
            <person name="De Carvalho L.P.S."/>
            <person name="Shen B."/>
        </authorList>
    </citation>
    <scope>NUCLEOTIDE SEQUENCE [LARGE SCALE GENOMIC DNA]</scope>
    <source>
        <strain evidence="2 3">NPDC048274</strain>
    </source>
</reference>
<evidence type="ECO:0000313" key="3">
    <source>
        <dbReference type="Proteomes" id="UP001551582"/>
    </source>
</evidence>
<sequence length="160" mass="17857">MFHEDLSEYDYLDDETFTNLESGVHGLWYRPAYTRLNVGWLESGKPYSTGSLPEGFVEKLKAVQRVQRMNVCLGVHECDLCPAGDESAPEGNGEIRIPGEPGIAYAAPFLITHYVTTHGYRPPQAFIDAVLAVDADAWASVRWPDVPFPWVPGDAERMVE</sequence>
<name>A0ABV3EBL6_9ACTN</name>
<evidence type="ECO:0000259" key="1">
    <source>
        <dbReference type="Pfam" id="PF25535"/>
    </source>
</evidence>
<dbReference type="EMBL" id="JBEZLS010000022">
    <property type="protein sequence ID" value="MEU9354541.1"/>
    <property type="molecule type" value="Genomic_DNA"/>
</dbReference>
<dbReference type="Pfam" id="PF25535">
    <property type="entry name" value="DUF7919"/>
    <property type="match status" value="1"/>
</dbReference>
<evidence type="ECO:0000313" key="2">
    <source>
        <dbReference type="EMBL" id="MEU9354541.1"/>
    </source>
</evidence>
<keyword evidence="3" id="KW-1185">Reference proteome</keyword>
<organism evidence="2 3">
    <name type="scientific">Streptomyces griseoloalbus</name>
    <dbReference type="NCBI Taxonomy" id="67303"/>
    <lineage>
        <taxon>Bacteria</taxon>
        <taxon>Bacillati</taxon>
        <taxon>Actinomycetota</taxon>
        <taxon>Actinomycetes</taxon>
        <taxon>Kitasatosporales</taxon>
        <taxon>Streptomycetaceae</taxon>
        <taxon>Streptomyces</taxon>
    </lineage>
</organism>
<dbReference type="InterPro" id="IPR057679">
    <property type="entry name" value="DUF7919"/>
</dbReference>
<gene>
    <name evidence="2" type="ORF">AB0D65_27070</name>
</gene>
<feature type="domain" description="DUF7919" evidence="1">
    <location>
        <begin position="1"/>
        <end position="131"/>
    </location>
</feature>
<dbReference type="Proteomes" id="UP001551582">
    <property type="component" value="Unassembled WGS sequence"/>
</dbReference>
<protein>
    <recommendedName>
        <fullName evidence="1">DUF7919 domain-containing protein</fullName>
    </recommendedName>
</protein>
<dbReference type="RefSeq" id="WP_359985996.1">
    <property type="nucleotide sequence ID" value="NZ_JBEZLS010000022.1"/>
</dbReference>
<accession>A0ABV3EBL6</accession>
<proteinExistence type="predicted"/>
<comment type="caution">
    <text evidence="2">The sequence shown here is derived from an EMBL/GenBank/DDBJ whole genome shotgun (WGS) entry which is preliminary data.</text>
</comment>